<dbReference type="Pfam" id="PF14184">
    <property type="entry name" value="YrvL"/>
    <property type="match status" value="1"/>
</dbReference>
<feature type="transmembrane region" description="Helical" evidence="1">
    <location>
        <begin position="123"/>
        <end position="141"/>
    </location>
</feature>
<feature type="transmembrane region" description="Helical" evidence="1">
    <location>
        <begin position="55"/>
        <end position="77"/>
    </location>
</feature>
<dbReference type="Proteomes" id="UP000316208">
    <property type="component" value="Unassembled WGS sequence"/>
</dbReference>
<evidence type="ECO:0000313" key="3">
    <source>
        <dbReference type="Proteomes" id="UP000316208"/>
    </source>
</evidence>
<reference evidence="2 3" key="1">
    <citation type="submission" date="2018-03" db="EMBL/GenBank/DDBJ databases">
        <title>Aerobic endospore-forming bacteria genome sequencing and assembly.</title>
        <authorList>
            <person name="Cavalcante D.A."/>
            <person name="Driks A."/>
            <person name="Putonti C."/>
            <person name="De-Souza M.T."/>
        </authorList>
    </citation>
    <scope>NUCLEOTIDE SEQUENCE [LARGE SCALE GENOMIC DNA]</scope>
    <source>
        <strain evidence="2 3">SDF0028</strain>
    </source>
</reference>
<evidence type="ECO:0000256" key="1">
    <source>
        <dbReference type="SAM" id="Phobius"/>
    </source>
</evidence>
<dbReference type="EMBL" id="SADY01000011">
    <property type="protein sequence ID" value="TQR41149.1"/>
    <property type="molecule type" value="Genomic_DNA"/>
</dbReference>
<accession>A0ABY3AHN5</accession>
<name>A0ABY3AHN5_PAEPP</name>
<keyword evidence="1" id="KW-0472">Membrane</keyword>
<keyword evidence="3" id="KW-1185">Reference proteome</keyword>
<gene>
    <name evidence="2" type="ORF">C7Y44_26250</name>
</gene>
<feature type="transmembrane region" description="Helical" evidence="1">
    <location>
        <begin position="20"/>
        <end position="43"/>
    </location>
</feature>
<keyword evidence="1" id="KW-0812">Transmembrane</keyword>
<dbReference type="InterPro" id="IPR025912">
    <property type="entry name" value="YrvL"/>
</dbReference>
<organism evidence="2 3">
    <name type="scientific">Paenibacillus popilliae</name>
    <name type="common">Bacillus popilliae</name>
    <dbReference type="NCBI Taxonomy" id="78057"/>
    <lineage>
        <taxon>Bacteria</taxon>
        <taxon>Bacillati</taxon>
        <taxon>Bacillota</taxon>
        <taxon>Bacilli</taxon>
        <taxon>Bacillales</taxon>
        <taxon>Paenibacillaceae</taxon>
        <taxon>Paenibacillus</taxon>
    </lineage>
</organism>
<evidence type="ECO:0000313" key="2">
    <source>
        <dbReference type="EMBL" id="TQR41149.1"/>
    </source>
</evidence>
<proteinExistence type="predicted"/>
<comment type="caution">
    <text evidence="2">The sequence shown here is derived from an EMBL/GenBank/DDBJ whole genome shotgun (WGS) entry which is preliminary data.</text>
</comment>
<protein>
    <recommendedName>
        <fullName evidence="4">Regulatory protein YrvL</fullName>
    </recommendedName>
</protein>
<keyword evidence="1" id="KW-1133">Transmembrane helix</keyword>
<evidence type="ECO:0008006" key="4">
    <source>
        <dbReference type="Google" id="ProtNLM"/>
    </source>
</evidence>
<sequence length="148" mass="17364">MMVSVKTKRNKEIMKKIVPIVIVSILLLIIMLGVAAFFLFFHIGIFEVLGIQYESWTSILLFIVLSFVADAVTKVLFIFMKTRYFLATGQHFKRYHDAIFRILLDFVAVHLIDEWMTSVHFSIFSEIGFVLIIYLIDILLFQKKDHDR</sequence>